<gene>
    <name evidence="1" type="ORF">T10_7426</name>
</gene>
<comment type="caution">
    <text evidence="1">The sequence shown here is derived from an EMBL/GenBank/DDBJ whole genome shotgun (WGS) entry which is preliminary data.</text>
</comment>
<sequence length="64" mass="7636">MINQGIEVFIHNTRRAETTFVMLIEKLRYFNEYFTKMPKMILLLKCKHLGSVSREFHVGCIPVY</sequence>
<protein>
    <submittedName>
        <fullName evidence="1">Uncharacterized protein</fullName>
    </submittedName>
</protein>
<keyword evidence="2" id="KW-1185">Reference proteome</keyword>
<organism evidence="1 2">
    <name type="scientific">Trichinella papuae</name>
    <dbReference type="NCBI Taxonomy" id="268474"/>
    <lineage>
        <taxon>Eukaryota</taxon>
        <taxon>Metazoa</taxon>
        <taxon>Ecdysozoa</taxon>
        <taxon>Nematoda</taxon>
        <taxon>Enoplea</taxon>
        <taxon>Dorylaimia</taxon>
        <taxon>Trichinellida</taxon>
        <taxon>Trichinellidae</taxon>
        <taxon>Trichinella</taxon>
    </lineage>
</organism>
<accession>A0A0V1LXU6</accession>
<proteinExistence type="predicted"/>
<reference evidence="1 2" key="1">
    <citation type="submission" date="2015-01" db="EMBL/GenBank/DDBJ databases">
        <title>Evolution of Trichinella species and genotypes.</title>
        <authorList>
            <person name="Korhonen P.K."/>
            <person name="Edoardo P."/>
            <person name="Giuseppe L.R."/>
            <person name="Gasser R.B."/>
        </authorList>
    </citation>
    <scope>NUCLEOTIDE SEQUENCE [LARGE SCALE GENOMIC DNA]</scope>
    <source>
        <strain evidence="1">ISS1980</strain>
    </source>
</reference>
<dbReference type="AlphaFoldDB" id="A0A0V1LXU6"/>
<name>A0A0V1LXU6_9BILA</name>
<evidence type="ECO:0000313" key="2">
    <source>
        <dbReference type="Proteomes" id="UP000054843"/>
    </source>
</evidence>
<evidence type="ECO:0000313" key="1">
    <source>
        <dbReference type="EMBL" id="KRZ64220.1"/>
    </source>
</evidence>
<dbReference type="Proteomes" id="UP000054843">
    <property type="component" value="Unassembled WGS sequence"/>
</dbReference>
<dbReference type="EMBL" id="JYDO01001347">
    <property type="protein sequence ID" value="KRZ64220.1"/>
    <property type="molecule type" value="Genomic_DNA"/>
</dbReference>